<keyword evidence="3" id="KW-1185">Reference proteome</keyword>
<comment type="caution">
    <text evidence="2">The sequence shown here is derived from an EMBL/GenBank/DDBJ whole genome shotgun (WGS) entry which is preliminary data.</text>
</comment>
<accession>A0A498KRR9</accession>
<gene>
    <name evidence="2" type="ORF">DVH24_009774</name>
</gene>
<protein>
    <submittedName>
        <fullName evidence="2">Uncharacterized protein</fullName>
    </submittedName>
</protein>
<evidence type="ECO:0000313" key="2">
    <source>
        <dbReference type="EMBL" id="RXI07743.1"/>
    </source>
</evidence>
<proteinExistence type="predicted"/>
<feature type="region of interest" description="Disordered" evidence="1">
    <location>
        <begin position="51"/>
        <end position="103"/>
    </location>
</feature>
<name>A0A498KRR9_MALDO</name>
<feature type="compositionally biased region" description="Gly residues" evidence="1">
    <location>
        <begin position="51"/>
        <end position="71"/>
    </location>
</feature>
<organism evidence="2 3">
    <name type="scientific">Malus domestica</name>
    <name type="common">Apple</name>
    <name type="synonym">Pyrus malus</name>
    <dbReference type="NCBI Taxonomy" id="3750"/>
    <lineage>
        <taxon>Eukaryota</taxon>
        <taxon>Viridiplantae</taxon>
        <taxon>Streptophyta</taxon>
        <taxon>Embryophyta</taxon>
        <taxon>Tracheophyta</taxon>
        <taxon>Spermatophyta</taxon>
        <taxon>Magnoliopsida</taxon>
        <taxon>eudicotyledons</taxon>
        <taxon>Gunneridae</taxon>
        <taxon>Pentapetalae</taxon>
        <taxon>rosids</taxon>
        <taxon>fabids</taxon>
        <taxon>Rosales</taxon>
        <taxon>Rosaceae</taxon>
        <taxon>Amygdaloideae</taxon>
        <taxon>Maleae</taxon>
        <taxon>Malus</taxon>
    </lineage>
</organism>
<evidence type="ECO:0000313" key="3">
    <source>
        <dbReference type="Proteomes" id="UP000290289"/>
    </source>
</evidence>
<dbReference type="EMBL" id="RDQH01000327">
    <property type="protein sequence ID" value="RXI07743.1"/>
    <property type="molecule type" value="Genomic_DNA"/>
</dbReference>
<reference evidence="2 3" key="1">
    <citation type="submission" date="2018-10" db="EMBL/GenBank/DDBJ databases">
        <title>A high-quality apple genome assembly.</title>
        <authorList>
            <person name="Hu J."/>
        </authorList>
    </citation>
    <scope>NUCLEOTIDE SEQUENCE [LARGE SCALE GENOMIC DNA]</scope>
    <source>
        <strain evidence="3">cv. HFTH1</strain>
        <tissue evidence="2">Young leaf</tissue>
    </source>
</reference>
<dbReference type="Proteomes" id="UP000290289">
    <property type="component" value="Chromosome 1"/>
</dbReference>
<evidence type="ECO:0000256" key="1">
    <source>
        <dbReference type="SAM" id="MobiDB-lite"/>
    </source>
</evidence>
<feature type="compositionally biased region" description="Basic and acidic residues" evidence="1">
    <location>
        <begin position="78"/>
        <end position="97"/>
    </location>
</feature>
<sequence>MASSSTLPWATALGKPMLNLKPSSAQCGLGCFGFFSGVVKMEEERRRWGGEGRLGMKGLGEGWVGLGGGSEGRTSASGERDGGGRPNSREKREKEGGGGRLGGWGRVWWLLKRRRKRVGAGGWEGRIH</sequence>
<dbReference type="AlphaFoldDB" id="A0A498KRR9"/>